<name>A0AAV7RZC8_PLEWA</name>
<evidence type="ECO:0000256" key="1">
    <source>
        <dbReference type="SAM" id="MobiDB-lite"/>
    </source>
</evidence>
<gene>
    <name evidence="2" type="ORF">NDU88_010034</name>
</gene>
<evidence type="ECO:0000313" key="3">
    <source>
        <dbReference type="Proteomes" id="UP001066276"/>
    </source>
</evidence>
<dbReference type="EMBL" id="JANPWB010000009">
    <property type="protein sequence ID" value="KAJ1157320.1"/>
    <property type="molecule type" value="Genomic_DNA"/>
</dbReference>
<reference evidence="2" key="1">
    <citation type="journal article" date="2022" name="bioRxiv">
        <title>Sequencing and chromosome-scale assembly of the giantPleurodeles waltlgenome.</title>
        <authorList>
            <person name="Brown T."/>
            <person name="Elewa A."/>
            <person name="Iarovenko S."/>
            <person name="Subramanian E."/>
            <person name="Araus A.J."/>
            <person name="Petzold A."/>
            <person name="Susuki M."/>
            <person name="Suzuki K.-i.T."/>
            <person name="Hayashi T."/>
            <person name="Toyoda A."/>
            <person name="Oliveira C."/>
            <person name="Osipova E."/>
            <person name="Leigh N.D."/>
            <person name="Simon A."/>
            <person name="Yun M.H."/>
        </authorList>
    </citation>
    <scope>NUCLEOTIDE SEQUENCE</scope>
    <source>
        <strain evidence="2">20211129_DDA</strain>
        <tissue evidence="2">Liver</tissue>
    </source>
</reference>
<accession>A0AAV7RZC8</accession>
<proteinExistence type="predicted"/>
<feature type="compositionally biased region" description="Basic and acidic residues" evidence="1">
    <location>
        <begin position="54"/>
        <end position="63"/>
    </location>
</feature>
<dbReference type="AlphaFoldDB" id="A0AAV7RZC8"/>
<dbReference type="Proteomes" id="UP001066276">
    <property type="component" value="Chromosome 5"/>
</dbReference>
<comment type="caution">
    <text evidence="2">The sequence shown here is derived from an EMBL/GenBank/DDBJ whole genome shotgun (WGS) entry which is preliminary data.</text>
</comment>
<sequence length="163" mass="17794">MYRHGARFVNGALWVLTFPAHRSPLGPSDPYLGGTLEGLHELHSKPDIPLQTLEKAEFAKGKEDEDGEERGRSTPTSKSEREEEKAENRSGSTPEPTGEVNAVNRGVSAPQLMGEVSTVNRGVLTPQLTGEESSTNRANPITVFYDYSGTLGTSEDYEDFRGL</sequence>
<feature type="compositionally biased region" description="Basic and acidic residues" evidence="1">
    <location>
        <begin position="78"/>
        <end position="88"/>
    </location>
</feature>
<evidence type="ECO:0000313" key="2">
    <source>
        <dbReference type="EMBL" id="KAJ1157320.1"/>
    </source>
</evidence>
<feature type="region of interest" description="Disordered" evidence="1">
    <location>
        <begin position="43"/>
        <end position="135"/>
    </location>
</feature>
<protein>
    <submittedName>
        <fullName evidence="2">Uncharacterized protein</fullName>
    </submittedName>
</protein>
<keyword evidence="3" id="KW-1185">Reference proteome</keyword>
<organism evidence="2 3">
    <name type="scientific">Pleurodeles waltl</name>
    <name type="common">Iberian ribbed newt</name>
    <dbReference type="NCBI Taxonomy" id="8319"/>
    <lineage>
        <taxon>Eukaryota</taxon>
        <taxon>Metazoa</taxon>
        <taxon>Chordata</taxon>
        <taxon>Craniata</taxon>
        <taxon>Vertebrata</taxon>
        <taxon>Euteleostomi</taxon>
        <taxon>Amphibia</taxon>
        <taxon>Batrachia</taxon>
        <taxon>Caudata</taxon>
        <taxon>Salamandroidea</taxon>
        <taxon>Salamandridae</taxon>
        <taxon>Pleurodelinae</taxon>
        <taxon>Pleurodeles</taxon>
    </lineage>
</organism>
<feature type="compositionally biased region" description="Polar residues" evidence="1">
    <location>
        <begin position="126"/>
        <end position="135"/>
    </location>
</feature>